<dbReference type="Proteomes" id="UP000183403">
    <property type="component" value="Unassembled WGS sequence"/>
</dbReference>
<dbReference type="NCBIfam" id="NF009406">
    <property type="entry name" value="PRK12767.1-5"/>
    <property type="match status" value="1"/>
</dbReference>
<keyword evidence="1" id="KW-0067">ATP-binding</keyword>
<proteinExistence type="predicted"/>
<keyword evidence="1" id="KW-0547">Nucleotide-binding</keyword>
<dbReference type="Gene3D" id="3.30.470.20">
    <property type="entry name" value="ATP-grasp fold, B domain"/>
    <property type="match status" value="1"/>
</dbReference>
<accession>A0A1J5SP32</accession>
<dbReference type="SUPFAM" id="SSF56059">
    <property type="entry name" value="Glutathione synthetase ATP-binding domain-like"/>
    <property type="match status" value="1"/>
</dbReference>
<dbReference type="GO" id="GO:0005524">
    <property type="term" value="F:ATP binding"/>
    <property type="evidence" value="ECO:0007669"/>
    <property type="project" value="UniProtKB-UniRule"/>
</dbReference>
<dbReference type="InterPro" id="IPR048764">
    <property type="entry name" value="PylC_N"/>
</dbReference>
<dbReference type="Gene3D" id="3.30.1490.20">
    <property type="entry name" value="ATP-grasp fold, A domain"/>
    <property type="match status" value="1"/>
</dbReference>
<gene>
    <name evidence="3" type="ORF">BEU03_01075</name>
</gene>
<protein>
    <recommendedName>
        <fullName evidence="2">ATP-grasp domain-containing protein</fullName>
    </recommendedName>
</protein>
<reference evidence="3 4" key="1">
    <citation type="submission" date="2016-08" db="EMBL/GenBank/DDBJ databases">
        <title>New Insights into Marine Group III Euryarchaeota, from dark to light.</title>
        <authorList>
            <person name="Haro-Moreno J.M."/>
            <person name="Rodriguez-Valera F."/>
            <person name="Lopez-Garcia P."/>
            <person name="Moreira D."/>
            <person name="Martin-Cuadrado A.B."/>
        </authorList>
    </citation>
    <scope>NUCLEOTIDE SEQUENCE [LARGE SCALE GENOMIC DNA]</scope>
    <source>
        <strain evidence="3">CG-Epi6</strain>
    </source>
</reference>
<dbReference type="PANTHER" id="PTHR23132">
    <property type="entry name" value="D-ALANINE--D-ALANINE LIGASE"/>
    <property type="match status" value="1"/>
</dbReference>
<name>A0A1J5SP32_9ARCH</name>
<dbReference type="InterPro" id="IPR003806">
    <property type="entry name" value="ATP-grasp_PylC-type"/>
</dbReference>
<dbReference type="InterPro" id="IPR013815">
    <property type="entry name" value="ATP_grasp_subdomain_1"/>
</dbReference>
<sequence length="321" mass="36355">MNILLTSIGIRSYLVDYFKSSGKVSNVFSADNSSLAPGIYNSDKYFLVPKIDDVAYVTNILDICVNNSVSALIPLHDLDSLVLSREKLRFQDLGIKIFTPENEVVEICFDKYKCYEFLRSHNIPVPKTYIDLQKVKQDINEGLLSFPLILKSRTGSASKGLQKLENVDDLNYFWSEKDTIIQELIDGVEYGVDALQLNSKDNYKVYIKKKLWMRAGETDKAVTSKNKIVYSTICQLLEQLVILGPLDVDIVIKDNLGYIIDINPRFGGGYSLSHEVGANFPKEIIKSLLNESRLFDSNLKYDEGVIMMKHPQFTFFKGGLS</sequence>
<evidence type="ECO:0000259" key="2">
    <source>
        <dbReference type="PROSITE" id="PS50975"/>
    </source>
</evidence>
<dbReference type="InterPro" id="IPR011761">
    <property type="entry name" value="ATP-grasp"/>
</dbReference>
<dbReference type="GO" id="GO:0008716">
    <property type="term" value="F:D-alanine-D-alanine ligase activity"/>
    <property type="evidence" value="ECO:0007669"/>
    <property type="project" value="TreeGrafter"/>
</dbReference>
<dbReference type="Pfam" id="PF21360">
    <property type="entry name" value="PylC-like_N"/>
    <property type="match status" value="1"/>
</dbReference>
<organism evidence="3 4">
    <name type="scientific">Marine Group III euryarchaeote CG-Epi6</name>
    <dbReference type="NCBI Taxonomy" id="1889000"/>
    <lineage>
        <taxon>Archaea</taxon>
        <taxon>Methanobacteriati</taxon>
        <taxon>Thermoplasmatota</taxon>
        <taxon>Thermoplasmata</taxon>
        <taxon>Candidatus Thermoprofundales</taxon>
    </lineage>
</organism>
<dbReference type="Gene3D" id="3.40.50.20">
    <property type="match status" value="1"/>
</dbReference>
<comment type="caution">
    <text evidence="3">The sequence shown here is derived from an EMBL/GenBank/DDBJ whole genome shotgun (WGS) entry which is preliminary data.</text>
</comment>
<dbReference type="GO" id="GO:0046872">
    <property type="term" value="F:metal ion binding"/>
    <property type="evidence" value="ECO:0007669"/>
    <property type="project" value="InterPro"/>
</dbReference>
<dbReference type="AlphaFoldDB" id="A0A1J5SP32"/>
<dbReference type="Pfam" id="PF02655">
    <property type="entry name" value="ATP-grasp_3"/>
    <property type="match status" value="1"/>
</dbReference>
<dbReference type="EMBL" id="MIYV01000023">
    <property type="protein sequence ID" value="OIR10207.1"/>
    <property type="molecule type" value="Genomic_DNA"/>
</dbReference>
<evidence type="ECO:0000256" key="1">
    <source>
        <dbReference type="PROSITE-ProRule" id="PRU00409"/>
    </source>
</evidence>
<evidence type="ECO:0000313" key="3">
    <source>
        <dbReference type="EMBL" id="OIR10207.1"/>
    </source>
</evidence>
<dbReference type="PROSITE" id="PS50975">
    <property type="entry name" value="ATP_GRASP"/>
    <property type="match status" value="1"/>
</dbReference>
<feature type="domain" description="ATP-grasp" evidence="2">
    <location>
        <begin position="115"/>
        <end position="289"/>
    </location>
</feature>
<dbReference type="PANTHER" id="PTHR23132:SF14">
    <property type="entry name" value="ATP-GRASP DOMAIN-CONTAINING PROTEIN"/>
    <property type="match status" value="1"/>
</dbReference>
<evidence type="ECO:0000313" key="4">
    <source>
        <dbReference type="Proteomes" id="UP000183403"/>
    </source>
</evidence>